<name>A0AA41X3L0_9ALTE</name>
<evidence type="ECO:0000313" key="1">
    <source>
        <dbReference type="EMBL" id="MCP3429751.1"/>
    </source>
</evidence>
<dbReference type="Proteomes" id="UP001165413">
    <property type="component" value="Unassembled WGS sequence"/>
</dbReference>
<reference evidence="1" key="1">
    <citation type="submission" date="2022-07" db="EMBL/GenBank/DDBJ databases">
        <title>Characterization of the Novel Bacterium Alteromonas immobilis LMIT006 and Alteromonas gregis LMIT007.</title>
        <authorList>
            <person name="Lin X."/>
        </authorList>
    </citation>
    <scope>NUCLEOTIDE SEQUENCE</scope>
    <source>
        <strain evidence="1">LMIT007</strain>
    </source>
</reference>
<dbReference type="AlphaFoldDB" id="A0AA41X3L0"/>
<evidence type="ECO:0008006" key="3">
    <source>
        <dbReference type="Google" id="ProtNLM"/>
    </source>
</evidence>
<evidence type="ECO:0000313" key="2">
    <source>
        <dbReference type="Proteomes" id="UP001165413"/>
    </source>
</evidence>
<dbReference type="RefSeq" id="WP_254102471.1">
    <property type="nucleotide sequence ID" value="NZ_JANATA010000036.1"/>
</dbReference>
<proteinExistence type="predicted"/>
<keyword evidence="2" id="KW-1185">Reference proteome</keyword>
<accession>A0AA41X3L0</accession>
<comment type="caution">
    <text evidence="1">The sequence shown here is derived from an EMBL/GenBank/DDBJ whole genome shotgun (WGS) entry which is preliminary data.</text>
</comment>
<sequence length="301" mass="34062">MSLRYLCQFGLVIGALLSVDKVLASEVVVEPNKTDRMSKLTAQLTKQTSPWKKVTDFEQDEPLSGWTKLDLQNETEPRVANPQVTEVLLDPQTNNHYLLKKPAADGVVGNRKAITYFPLPQPINVGDIYTFYLRLNVAAFPNNHVFGLSDMGPEGIAEHAYNALEPSLRITDRYDPNIAYKNDGTLLVRKDDWYERIFNPQTNSYASPMQTNTWYHVWMVINNQPKASGGQTYDVYIQGGDEFPEQQKVYSGADFRMQREQALIYFSATCNTGPKEKPYGNGGLKYDDMYMASGTVLHIPK</sequence>
<gene>
    <name evidence="1" type="ORF">NLF92_12465</name>
</gene>
<dbReference type="EMBL" id="JANATA010000036">
    <property type="protein sequence ID" value="MCP3429751.1"/>
    <property type="molecule type" value="Genomic_DNA"/>
</dbReference>
<organism evidence="1 2">
    <name type="scientific">Opacimonas viscosa</name>
    <dbReference type="NCBI Taxonomy" id="2961944"/>
    <lineage>
        <taxon>Bacteria</taxon>
        <taxon>Pseudomonadati</taxon>
        <taxon>Pseudomonadota</taxon>
        <taxon>Gammaproteobacteria</taxon>
        <taxon>Alteromonadales</taxon>
        <taxon>Alteromonadaceae</taxon>
        <taxon>Opacimonas</taxon>
    </lineage>
</organism>
<protein>
    <recommendedName>
        <fullName evidence="3">Polysaccharide lyase</fullName>
    </recommendedName>
</protein>